<protein>
    <submittedName>
        <fullName evidence="1">Uncharacterized protein</fullName>
    </submittedName>
</protein>
<dbReference type="SUPFAM" id="SSF48371">
    <property type="entry name" value="ARM repeat"/>
    <property type="match status" value="1"/>
</dbReference>
<evidence type="ECO:0000313" key="2">
    <source>
        <dbReference type="Proteomes" id="UP000064967"/>
    </source>
</evidence>
<dbReference type="KEGG" id="llu:AKJ09_03522"/>
<evidence type="ECO:0000313" key="1">
    <source>
        <dbReference type="EMBL" id="AKU96858.1"/>
    </source>
</evidence>
<organism evidence="1 2">
    <name type="scientific">Labilithrix luteola</name>
    <dbReference type="NCBI Taxonomy" id="1391654"/>
    <lineage>
        <taxon>Bacteria</taxon>
        <taxon>Pseudomonadati</taxon>
        <taxon>Myxococcota</taxon>
        <taxon>Polyangia</taxon>
        <taxon>Polyangiales</taxon>
        <taxon>Labilitrichaceae</taxon>
        <taxon>Labilithrix</taxon>
    </lineage>
</organism>
<keyword evidence="2" id="KW-1185">Reference proteome</keyword>
<proteinExistence type="predicted"/>
<sequence>MNPFTGARILIAAVPERKDVFEVELRGQTVVWFSQKRGGRPRTSESSYGSRQQAQTIYQQIIARQATAKGLKEVGPSQHLGPAVPEGSGSTLLLDELFAAGDPRVVDEVLGCTSQKKLGALAKPWFEAAFEDVRPEMRRALLRYVDDGCDRHFHRQLVKRLFKLAEQRGDDELMAHFLVAFDRLSRRIIVEGKIWSRGSYVTRSELASNPALLAKISSKTSPKAKTDRFTRATRHYLARRVFRYFRTIGRSDPARYGKAMRLAMPLYRDEHLDSSARLLDAWSLVHVLFAWSDVIVRDPRGIRVAEGRAVSELSPAPYWPAAWRGVRDELFEQLGQARSRTVRVWTARWLEKEYAGELQGLPIAMLRPLLASPHDEVVAFAAKLLASARGLDTVSVDEWLGLLRIENFDVVPMLVDAFEKHVSPKRVSLEQCIELALSRMASVAELGLRWARQKATGNASEIATIGRVAQATVASVRTEGAAWLLALLDASAHFRPEQLRDLFDSRFADVRTVAAEYLEKKPKDASGVPLWFSLLESPYDDVRALVVKNAATWQQEAGPDELAHLASTVILAVHTGANTKQSMLRRIADRAAEKPAEADRWLPVLSFALRSVRVPERVGALAALTRAAVAHDELRSAIERHLPELSIGAQVAR</sequence>
<dbReference type="InterPro" id="IPR016024">
    <property type="entry name" value="ARM-type_fold"/>
</dbReference>
<name>A0A0K1PTJ7_9BACT</name>
<dbReference type="AlphaFoldDB" id="A0A0K1PTJ7"/>
<dbReference type="Proteomes" id="UP000064967">
    <property type="component" value="Chromosome"/>
</dbReference>
<reference evidence="1 2" key="1">
    <citation type="submission" date="2015-08" db="EMBL/GenBank/DDBJ databases">
        <authorList>
            <person name="Babu N.S."/>
            <person name="Beckwith C.J."/>
            <person name="Beseler K.G."/>
            <person name="Brison A."/>
            <person name="Carone J.V."/>
            <person name="Caskin T.P."/>
            <person name="Diamond M."/>
            <person name="Durham M.E."/>
            <person name="Foxe J.M."/>
            <person name="Go M."/>
            <person name="Henderson B.A."/>
            <person name="Jones I.B."/>
            <person name="McGettigan J.A."/>
            <person name="Micheletti S.J."/>
            <person name="Nasrallah M.E."/>
            <person name="Ortiz D."/>
            <person name="Piller C.R."/>
            <person name="Privatt S.R."/>
            <person name="Schneider S.L."/>
            <person name="Sharp S."/>
            <person name="Smith T.C."/>
            <person name="Stanton J.D."/>
            <person name="Ullery H.E."/>
            <person name="Wilson R.J."/>
            <person name="Serrano M.G."/>
            <person name="Buck G."/>
            <person name="Lee V."/>
            <person name="Wang Y."/>
            <person name="Carvalho R."/>
            <person name="Voegtly L."/>
            <person name="Shi R."/>
            <person name="Duckworth R."/>
            <person name="Johnson A."/>
            <person name="Loviza R."/>
            <person name="Walstead R."/>
            <person name="Shah Z."/>
            <person name="Kiflezghi M."/>
            <person name="Wade K."/>
            <person name="Ball S.L."/>
            <person name="Bradley K.W."/>
            <person name="Asai D.J."/>
            <person name="Bowman C.A."/>
            <person name="Russell D.A."/>
            <person name="Pope W.H."/>
            <person name="Jacobs-Sera D."/>
            <person name="Hendrix R.W."/>
            <person name="Hatfull G.F."/>
        </authorList>
    </citation>
    <scope>NUCLEOTIDE SEQUENCE [LARGE SCALE GENOMIC DNA]</scope>
    <source>
        <strain evidence="1 2">DSM 27648</strain>
    </source>
</reference>
<dbReference type="EMBL" id="CP012333">
    <property type="protein sequence ID" value="AKU96858.1"/>
    <property type="molecule type" value="Genomic_DNA"/>
</dbReference>
<dbReference type="STRING" id="1391654.AKJ09_03522"/>
<gene>
    <name evidence="1" type="ORF">AKJ09_03522</name>
</gene>
<accession>A0A0K1PTJ7</accession>